<keyword evidence="6" id="KW-1185">Reference proteome</keyword>
<proteinExistence type="predicted"/>
<evidence type="ECO:0000259" key="3">
    <source>
        <dbReference type="PROSITE" id="PS50025"/>
    </source>
</evidence>
<feature type="domain" description="Laminin G" evidence="3">
    <location>
        <begin position="299"/>
        <end position="424"/>
    </location>
</feature>
<protein>
    <recommendedName>
        <fullName evidence="7">EGF-like domain-containing protein</fullName>
    </recommendedName>
</protein>
<dbReference type="InterPro" id="IPR000742">
    <property type="entry name" value="EGF"/>
</dbReference>
<dbReference type="OrthoDB" id="6275838at2759"/>
<dbReference type="PANTHER" id="PTHR15036:SF89">
    <property type="entry name" value="NEUREXIN 1, ISOFORM F"/>
    <property type="match status" value="1"/>
</dbReference>
<dbReference type="CDD" id="cd00054">
    <property type="entry name" value="EGF_CA"/>
    <property type="match status" value="1"/>
</dbReference>
<reference evidence="5 6" key="1">
    <citation type="submission" date="2018-10" db="EMBL/GenBank/DDBJ databases">
        <authorList>
            <consortium name="Pathogen Informatics"/>
        </authorList>
    </citation>
    <scope>NUCLEOTIDE SEQUENCE [LARGE SCALE GENOMIC DNA]</scope>
</reference>
<dbReference type="Proteomes" id="UP000267029">
    <property type="component" value="Unassembled WGS sequence"/>
</dbReference>
<sequence>MQDGASMLDSDFACIGSITSDVPVYGNGIQKTAFVGRLSQLNLNGLDLIRIIGGTAAYRAKESIHNPHDSHLVTLLSTWKENFEVTAVSANAERIRAFPLQFQGDGGLLTYSLNQEACVSVSFAMKTSALYLCIDDIPSLMIEVDGVKFVPKDLAGSLTVPRHAPDKLYFGGLPQEHTRRLRNYFRSSHGYDGCFADLNVTQKSIQETSNKAEKSNVRVFQHPVNSHRITQEARGIKLGCKFPQKQAIDKIWNVNSAPTICQPGLCGFGGRCVQQLDTYYCDCSMSGFSGPVCTDVATAIRYSGNGCAVFEFNPMRNTSRDAISFGLQTLRKSPATLLHITSHSNSLDFLRLEITPFRERLVLRLTYNMGSGIQTIQEPNVDLSDGMFHVVRVIRDNAHLQLQVDSGKVINATTKGMNFLDAKS</sequence>
<evidence type="ECO:0000256" key="1">
    <source>
        <dbReference type="ARBA" id="ARBA00023157"/>
    </source>
</evidence>
<dbReference type="CDD" id="cd00110">
    <property type="entry name" value="LamG"/>
    <property type="match status" value="1"/>
</dbReference>
<evidence type="ECO:0000313" key="5">
    <source>
        <dbReference type="EMBL" id="VDD79819.1"/>
    </source>
</evidence>
<evidence type="ECO:0000313" key="6">
    <source>
        <dbReference type="Proteomes" id="UP000267029"/>
    </source>
</evidence>
<dbReference type="Gene3D" id="2.10.25.10">
    <property type="entry name" value="Laminin"/>
    <property type="match status" value="1"/>
</dbReference>
<accession>A0A3P6HVP6</accession>
<dbReference type="InterPro" id="IPR050372">
    <property type="entry name" value="Neurexin-related_CASP"/>
</dbReference>
<dbReference type="AlphaFoldDB" id="A0A3P6HVP6"/>
<comment type="caution">
    <text evidence="2">Lacks conserved residue(s) required for the propagation of feature annotation.</text>
</comment>
<dbReference type="InterPro" id="IPR001791">
    <property type="entry name" value="Laminin_G"/>
</dbReference>
<name>A0A3P6HVP6_MESCO</name>
<dbReference type="EMBL" id="UXSR01005216">
    <property type="protein sequence ID" value="VDD79819.1"/>
    <property type="molecule type" value="Genomic_DNA"/>
</dbReference>
<dbReference type="InterPro" id="IPR013320">
    <property type="entry name" value="ConA-like_dom_sf"/>
</dbReference>
<keyword evidence="1" id="KW-1015">Disulfide bond</keyword>
<gene>
    <name evidence="5" type="ORF">MCOS_LOCUS5822</name>
</gene>
<keyword evidence="2" id="KW-0245">EGF-like domain</keyword>
<dbReference type="Pfam" id="PF02210">
    <property type="entry name" value="Laminin_G_2"/>
    <property type="match status" value="1"/>
</dbReference>
<dbReference type="SUPFAM" id="SSF49899">
    <property type="entry name" value="Concanavalin A-like lectins/glucanases"/>
    <property type="match status" value="2"/>
</dbReference>
<dbReference type="PROSITE" id="PS50025">
    <property type="entry name" value="LAM_G_DOMAIN"/>
    <property type="match status" value="1"/>
</dbReference>
<evidence type="ECO:0000259" key="4">
    <source>
        <dbReference type="PROSITE" id="PS50026"/>
    </source>
</evidence>
<dbReference type="STRING" id="53468.A0A3P6HVP6"/>
<evidence type="ECO:0008006" key="7">
    <source>
        <dbReference type="Google" id="ProtNLM"/>
    </source>
</evidence>
<organism evidence="5 6">
    <name type="scientific">Mesocestoides corti</name>
    <name type="common">Flatworm</name>
    <dbReference type="NCBI Taxonomy" id="53468"/>
    <lineage>
        <taxon>Eukaryota</taxon>
        <taxon>Metazoa</taxon>
        <taxon>Spiralia</taxon>
        <taxon>Lophotrochozoa</taxon>
        <taxon>Platyhelminthes</taxon>
        <taxon>Cestoda</taxon>
        <taxon>Eucestoda</taxon>
        <taxon>Cyclophyllidea</taxon>
        <taxon>Mesocestoididae</taxon>
        <taxon>Mesocestoides</taxon>
    </lineage>
</organism>
<evidence type="ECO:0000256" key="2">
    <source>
        <dbReference type="PROSITE-ProRule" id="PRU00076"/>
    </source>
</evidence>
<dbReference type="PROSITE" id="PS50026">
    <property type="entry name" value="EGF_3"/>
    <property type="match status" value="1"/>
</dbReference>
<dbReference type="PANTHER" id="PTHR15036">
    <property type="entry name" value="PIKACHURIN-LIKE PROTEIN"/>
    <property type="match status" value="1"/>
</dbReference>
<dbReference type="Gene3D" id="2.60.120.200">
    <property type="match status" value="2"/>
</dbReference>
<feature type="domain" description="EGF-like" evidence="4">
    <location>
        <begin position="257"/>
        <end position="294"/>
    </location>
</feature>